<accession>A0A423SQH6</accession>
<feature type="region of interest" description="Disordered" evidence="1">
    <location>
        <begin position="83"/>
        <end position="199"/>
    </location>
</feature>
<dbReference type="EMBL" id="QCYY01002935">
    <property type="protein sequence ID" value="ROT66431.1"/>
    <property type="molecule type" value="Genomic_DNA"/>
</dbReference>
<comment type="caution">
    <text evidence="3">The sequence shown here is derived from an EMBL/GenBank/DDBJ whole genome shotgun (WGS) entry which is preliminary data.</text>
</comment>
<name>A0A423SQH6_PENVA</name>
<reference evidence="3 4" key="1">
    <citation type="submission" date="2018-04" db="EMBL/GenBank/DDBJ databases">
        <authorList>
            <person name="Zhang X."/>
            <person name="Yuan J."/>
            <person name="Li F."/>
            <person name="Xiang J."/>
        </authorList>
    </citation>
    <scope>NUCLEOTIDE SEQUENCE [LARGE SCALE GENOMIC DNA]</scope>
    <source>
        <tissue evidence="3">Muscle</tissue>
    </source>
</reference>
<feature type="compositionally biased region" description="Basic and acidic residues" evidence="1">
    <location>
        <begin position="47"/>
        <end position="69"/>
    </location>
</feature>
<protein>
    <submittedName>
        <fullName evidence="3">Uncharacterized protein</fullName>
    </submittedName>
</protein>
<reference evidence="3 4" key="2">
    <citation type="submission" date="2019-01" db="EMBL/GenBank/DDBJ databases">
        <title>The decoding of complex shrimp genome reveals the adaptation for benthos swimmer, frequently molting mechanism and breeding impact on genome.</title>
        <authorList>
            <person name="Sun Y."/>
            <person name="Gao Y."/>
            <person name="Yu Y."/>
        </authorList>
    </citation>
    <scope>NUCLEOTIDE SEQUENCE [LARGE SCALE GENOMIC DNA]</scope>
    <source>
        <tissue evidence="3">Muscle</tissue>
    </source>
</reference>
<feature type="compositionally biased region" description="Pro residues" evidence="1">
    <location>
        <begin position="139"/>
        <end position="186"/>
    </location>
</feature>
<dbReference type="Proteomes" id="UP000283509">
    <property type="component" value="Unassembled WGS sequence"/>
</dbReference>
<evidence type="ECO:0000256" key="2">
    <source>
        <dbReference type="SAM" id="Phobius"/>
    </source>
</evidence>
<keyword evidence="2" id="KW-0812">Transmembrane</keyword>
<keyword evidence="2" id="KW-1133">Transmembrane helix</keyword>
<sequence length="396" mass="42508">MGKARKRQEGKQRKDVRGSMGRGGEGRGDFRPSSASCQILSRYGKHFRVDTPRGPGGRERAFLGGGDHHPSVILFLSLSPFPSPSPPLTPRALRSIPPHATPLPLPPSSATHASPPLTPTLPPPSRHASLPPHAHAPSPLTPTLPSPRTPTRSPPPSHAVTPPLPTLTPTAPLPLTPRPAAPPSRPRPQDTGSWNGDEGGWEIASLVSVQVDRSPSLALTLLPPSCTPLPRPPCFPSPHPSLSTLYSPPLPLTLHPVLPPPPAPCLFLRSAFSFSFLFLLCSSSLMFFNLDRQFCFVLTPAILSFSLLLSFSCSSFVYLLFSPFLSSCSFFSPLSAPSTPLPPLLLLVFFLLRLLSSTSFLVFFLLRLLSSTSSFFYSSSSSSSSLPSTSLPLSYL</sequence>
<evidence type="ECO:0000313" key="3">
    <source>
        <dbReference type="EMBL" id="ROT66431.1"/>
    </source>
</evidence>
<feature type="transmembrane region" description="Helical" evidence="2">
    <location>
        <begin position="295"/>
        <end position="321"/>
    </location>
</feature>
<feature type="compositionally biased region" description="Pro residues" evidence="1">
    <location>
        <begin position="116"/>
        <end position="125"/>
    </location>
</feature>
<keyword evidence="2" id="KW-0472">Membrane</keyword>
<proteinExistence type="predicted"/>
<feature type="compositionally biased region" description="Low complexity" evidence="1">
    <location>
        <begin position="126"/>
        <end position="138"/>
    </location>
</feature>
<gene>
    <name evidence="3" type="ORF">C7M84_015530</name>
</gene>
<feature type="compositionally biased region" description="Basic and acidic residues" evidence="1">
    <location>
        <begin position="7"/>
        <end position="17"/>
    </location>
</feature>
<dbReference type="AlphaFoldDB" id="A0A423SQH6"/>
<feature type="transmembrane region" description="Helical" evidence="2">
    <location>
        <begin position="341"/>
        <end position="366"/>
    </location>
</feature>
<feature type="region of interest" description="Disordered" evidence="1">
    <location>
        <begin position="1"/>
        <end position="69"/>
    </location>
</feature>
<feature type="region of interest" description="Disordered" evidence="1">
    <location>
        <begin position="377"/>
        <end position="396"/>
    </location>
</feature>
<evidence type="ECO:0000313" key="4">
    <source>
        <dbReference type="Proteomes" id="UP000283509"/>
    </source>
</evidence>
<keyword evidence="4" id="KW-1185">Reference proteome</keyword>
<evidence type="ECO:0000256" key="1">
    <source>
        <dbReference type="SAM" id="MobiDB-lite"/>
    </source>
</evidence>
<feature type="transmembrane region" description="Helical" evidence="2">
    <location>
        <begin position="266"/>
        <end position="288"/>
    </location>
</feature>
<organism evidence="3 4">
    <name type="scientific">Penaeus vannamei</name>
    <name type="common">Whiteleg shrimp</name>
    <name type="synonym">Litopenaeus vannamei</name>
    <dbReference type="NCBI Taxonomy" id="6689"/>
    <lineage>
        <taxon>Eukaryota</taxon>
        <taxon>Metazoa</taxon>
        <taxon>Ecdysozoa</taxon>
        <taxon>Arthropoda</taxon>
        <taxon>Crustacea</taxon>
        <taxon>Multicrustacea</taxon>
        <taxon>Malacostraca</taxon>
        <taxon>Eumalacostraca</taxon>
        <taxon>Eucarida</taxon>
        <taxon>Decapoda</taxon>
        <taxon>Dendrobranchiata</taxon>
        <taxon>Penaeoidea</taxon>
        <taxon>Penaeidae</taxon>
        <taxon>Penaeus</taxon>
    </lineage>
</organism>